<name>A0A502C9N0_9SPHN</name>
<feature type="domain" description="Cytochrome c" evidence="9">
    <location>
        <begin position="42"/>
        <end position="138"/>
    </location>
</feature>
<evidence type="ECO:0000313" key="11">
    <source>
        <dbReference type="Proteomes" id="UP000318413"/>
    </source>
</evidence>
<accession>A0A502C9N0</accession>
<evidence type="ECO:0000259" key="9">
    <source>
        <dbReference type="PROSITE" id="PS51007"/>
    </source>
</evidence>
<evidence type="ECO:0000256" key="6">
    <source>
        <dbReference type="PROSITE-ProRule" id="PRU00433"/>
    </source>
</evidence>
<keyword evidence="8" id="KW-0732">Signal</keyword>
<dbReference type="InterPro" id="IPR051811">
    <property type="entry name" value="Cytochrome_c550/c551-like"/>
</dbReference>
<proteinExistence type="predicted"/>
<gene>
    <name evidence="10" type="ORF">EAH84_14090</name>
</gene>
<dbReference type="PANTHER" id="PTHR37823">
    <property type="entry name" value="CYTOCHROME C-553-LIKE"/>
    <property type="match status" value="1"/>
</dbReference>
<dbReference type="GO" id="GO:0020037">
    <property type="term" value="F:heme binding"/>
    <property type="evidence" value="ECO:0007669"/>
    <property type="project" value="InterPro"/>
</dbReference>
<evidence type="ECO:0000256" key="8">
    <source>
        <dbReference type="SAM" id="SignalP"/>
    </source>
</evidence>
<keyword evidence="2 6" id="KW-0349">Heme</keyword>
<sequence length="244" mass="24984">MTPRSCAPLFAATAFAIAIFAAQVPVEGATVRRPGEGPGIPANEHAGKRIFVEQGCYQCHGYAGQGSPMTGPALAGLTLSEDAVVDYVRHPGGVMPAFSVTILPQDQARELAGYVLSLGQGRPPSKIALLAPYVVGMSAAVAAKRNAGDVRSDRAGDAPMPTSSVAARAPESGSALYAANCAMCHGENLEGGIGPDLRSEPKKRSVDQIAALIMAPPAAMPTLYPAPLDAGRVKAVAAFVHGSR</sequence>
<dbReference type="Proteomes" id="UP000318413">
    <property type="component" value="Unassembled WGS sequence"/>
</dbReference>
<evidence type="ECO:0000256" key="2">
    <source>
        <dbReference type="ARBA" id="ARBA00022617"/>
    </source>
</evidence>
<dbReference type="InterPro" id="IPR009056">
    <property type="entry name" value="Cyt_c-like_dom"/>
</dbReference>
<dbReference type="GO" id="GO:0009055">
    <property type="term" value="F:electron transfer activity"/>
    <property type="evidence" value="ECO:0007669"/>
    <property type="project" value="InterPro"/>
</dbReference>
<keyword evidence="5 6" id="KW-0408">Iron</keyword>
<feature type="signal peptide" evidence="8">
    <location>
        <begin position="1"/>
        <end position="21"/>
    </location>
</feature>
<reference evidence="10 11" key="1">
    <citation type="journal article" date="2019" name="Environ. Microbiol.">
        <title>Species interactions and distinct microbial communities in high Arctic permafrost affected cryosols are associated with the CH4 and CO2 gas fluxes.</title>
        <authorList>
            <person name="Altshuler I."/>
            <person name="Hamel J."/>
            <person name="Turney S."/>
            <person name="Magnuson E."/>
            <person name="Levesque R."/>
            <person name="Greer C."/>
            <person name="Whyte L.G."/>
        </authorList>
    </citation>
    <scope>NUCLEOTIDE SEQUENCE [LARGE SCALE GENOMIC DNA]</scope>
    <source>
        <strain evidence="10 11">S5.1</strain>
    </source>
</reference>
<evidence type="ECO:0000256" key="3">
    <source>
        <dbReference type="ARBA" id="ARBA00022723"/>
    </source>
</evidence>
<keyword evidence="4" id="KW-0249">Electron transport</keyword>
<dbReference type="GO" id="GO:0046872">
    <property type="term" value="F:metal ion binding"/>
    <property type="evidence" value="ECO:0007669"/>
    <property type="project" value="UniProtKB-KW"/>
</dbReference>
<feature type="region of interest" description="Disordered" evidence="7">
    <location>
        <begin position="147"/>
        <end position="166"/>
    </location>
</feature>
<dbReference type="EMBL" id="RCZK01000016">
    <property type="protein sequence ID" value="TPG08441.1"/>
    <property type="molecule type" value="Genomic_DNA"/>
</dbReference>
<evidence type="ECO:0000256" key="1">
    <source>
        <dbReference type="ARBA" id="ARBA00022448"/>
    </source>
</evidence>
<keyword evidence="1" id="KW-0813">Transport</keyword>
<feature type="compositionally biased region" description="Basic and acidic residues" evidence="7">
    <location>
        <begin position="147"/>
        <end position="156"/>
    </location>
</feature>
<evidence type="ECO:0000256" key="5">
    <source>
        <dbReference type="ARBA" id="ARBA00023004"/>
    </source>
</evidence>
<organism evidence="10 11">
    <name type="scientific">Sphingomonas oligophenolica</name>
    <dbReference type="NCBI Taxonomy" id="301154"/>
    <lineage>
        <taxon>Bacteria</taxon>
        <taxon>Pseudomonadati</taxon>
        <taxon>Pseudomonadota</taxon>
        <taxon>Alphaproteobacteria</taxon>
        <taxon>Sphingomonadales</taxon>
        <taxon>Sphingomonadaceae</taxon>
        <taxon>Sphingomonas</taxon>
    </lineage>
</organism>
<feature type="domain" description="Cytochrome c" evidence="9">
    <location>
        <begin position="168"/>
        <end position="244"/>
    </location>
</feature>
<dbReference type="OrthoDB" id="9811281at2"/>
<dbReference type="InterPro" id="IPR036909">
    <property type="entry name" value="Cyt_c-like_dom_sf"/>
</dbReference>
<protein>
    <recommendedName>
        <fullName evidence="9">Cytochrome c domain-containing protein</fullName>
    </recommendedName>
</protein>
<dbReference type="AlphaFoldDB" id="A0A502C9N0"/>
<evidence type="ECO:0000313" key="10">
    <source>
        <dbReference type="EMBL" id="TPG08441.1"/>
    </source>
</evidence>
<dbReference type="Gene3D" id="1.10.760.10">
    <property type="entry name" value="Cytochrome c-like domain"/>
    <property type="match status" value="2"/>
</dbReference>
<comment type="caution">
    <text evidence="10">The sequence shown here is derived from an EMBL/GenBank/DDBJ whole genome shotgun (WGS) entry which is preliminary data.</text>
</comment>
<dbReference type="PROSITE" id="PS51007">
    <property type="entry name" value="CYTC"/>
    <property type="match status" value="2"/>
</dbReference>
<evidence type="ECO:0000256" key="7">
    <source>
        <dbReference type="SAM" id="MobiDB-lite"/>
    </source>
</evidence>
<feature type="chain" id="PRO_5021451265" description="Cytochrome c domain-containing protein" evidence="8">
    <location>
        <begin position="22"/>
        <end position="244"/>
    </location>
</feature>
<keyword evidence="11" id="KW-1185">Reference proteome</keyword>
<dbReference type="SUPFAM" id="SSF46626">
    <property type="entry name" value="Cytochrome c"/>
    <property type="match status" value="2"/>
</dbReference>
<dbReference type="Pfam" id="PF13442">
    <property type="entry name" value="Cytochrome_CBB3"/>
    <property type="match status" value="2"/>
</dbReference>
<evidence type="ECO:0000256" key="4">
    <source>
        <dbReference type="ARBA" id="ARBA00022982"/>
    </source>
</evidence>
<keyword evidence="3 6" id="KW-0479">Metal-binding</keyword>